<name>A0A453BHF2_AEGTS</name>
<dbReference type="InterPro" id="IPR000477">
    <property type="entry name" value="RT_dom"/>
</dbReference>
<reference evidence="2" key="4">
    <citation type="submission" date="2019-03" db="UniProtKB">
        <authorList>
            <consortium name="EnsemblPlants"/>
        </authorList>
    </citation>
    <scope>IDENTIFICATION</scope>
</reference>
<reference evidence="2" key="5">
    <citation type="journal article" date="2021" name="G3 (Bethesda)">
        <title>Aegilops tauschii genome assembly Aet v5.0 features greater sequence contiguity and improved annotation.</title>
        <authorList>
            <person name="Wang L."/>
            <person name="Zhu T."/>
            <person name="Rodriguez J.C."/>
            <person name="Deal K.R."/>
            <person name="Dubcovsky J."/>
            <person name="McGuire P.E."/>
            <person name="Lux T."/>
            <person name="Spannagl M."/>
            <person name="Mayer K.F.X."/>
            <person name="Baldrich P."/>
            <person name="Meyers B.C."/>
            <person name="Huo N."/>
            <person name="Gu Y.Q."/>
            <person name="Zhou H."/>
            <person name="Devos K.M."/>
            <person name="Bennetzen J.L."/>
            <person name="Unver T."/>
            <person name="Budak H."/>
            <person name="Gulick P.J."/>
            <person name="Galiba G."/>
            <person name="Kalapos B."/>
            <person name="Nelson D.R."/>
            <person name="Li P."/>
            <person name="You F.M."/>
            <person name="Luo M.C."/>
            <person name="Dvorak J."/>
        </authorList>
    </citation>
    <scope>NUCLEOTIDE SEQUENCE [LARGE SCALE GENOMIC DNA]</scope>
    <source>
        <strain evidence="2">cv. AL8/78</strain>
    </source>
</reference>
<keyword evidence="3" id="KW-1185">Reference proteome</keyword>
<evidence type="ECO:0000313" key="3">
    <source>
        <dbReference type="Proteomes" id="UP000015105"/>
    </source>
</evidence>
<dbReference type="Gramene" id="AET2Gv20508200.7">
    <property type="protein sequence ID" value="AET2Gv20508200.7"/>
    <property type="gene ID" value="AET2Gv20508200"/>
</dbReference>
<reference evidence="3" key="1">
    <citation type="journal article" date="2014" name="Science">
        <title>Ancient hybridizations among the ancestral genomes of bread wheat.</title>
        <authorList>
            <consortium name="International Wheat Genome Sequencing Consortium,"/>
            <person name="Marcussen T."/>
            <person name="Sandve S.R."/>
            <person name="Heier L."/>
            <person name="Spannagl M."/>
            <person name="Pfeifer M."/>
            <person name="Jakobsen K.S."/>
            <person name="Wulff B.B."/>
            <person name="Steuernagel B."/>
            <person name="Mayer K.F."/>
            <person name="Olsen O.A."/>
        </authorList>
    </citation>
    <scope>NUCLEOTIDE SEQUENCE [LARGE SCALE GENOMIC DNA]</scope>
    <source>
        <strain evidence="3">cv. AL8/78</strain>
    </source>
</reference>
<dbReference type="EnsemblPlants" id="AET2Gv20508200.7">
    <property type="protein sequence ID" value="AET2Gv20508200.7"/>
    <property type="gene ID" value="AET2Gv20508200"/>
</dbReference>
<reference evidence="2" key="3">
    <citation type="journal article" date="2017" name="Nature">
        <title>Genome sequence of the progenitor of the wheat D genome Aegilops tauschii.</title>
        <authorList>
            <person name="Luo M.C."/>
            <person name="Gu Y.Q."/>
            <person name="Puiu D."/>
            <person name="Wang H."/>
            <person name="Twardziok S.O."/>
            <person name="Deal K.R."/>
            <person name="Huo N."/>
            <person name="Zhu T."/>
            <person name="Wang L."/>
            <person name="Wang Y."/>
            <person name="McGuire P.E."/>
            <person name="Liu S."/>
            <person name="Long H."/>
            <person name="Ramasamy R.K."/>
            <person name="Rodriguez J.C."/>
            <person name="Van S.L."/>
            <person name="Yuan L."/>
            <person name="Wang Z."/>
            <person name="Xia Z."/>
            <person name="Xiao L."/>
            <person name="Anderson O.D."/>
            <person name="Ouyang S."/>
            <person name="Liang Y."/>
            <person name="Zimin A.V."/>
            <person name="Pertea G."/>
            <person name="Qi P."/>
            <person name="Bennetzen J.L."/>
            <person name="Dai X."/>
            <person name="Dawson M.W."/>
            <person name="Muller H.G."/>
            <person name="Kugler K."/>
            <person name="Rivarola-Duarte L."/>
            <person name="Spannagl M."/>
            <person name="Mayer K.F.X."/>
            <person name="Lu F.H."/>
            <person name="Bevan M.W."/>
            <person name="Leroy P."/>
            <person name="Li P."/>
            <person name="You F.M."/>
            <person name="Sun Q."/>
            <person name="Liu Z."/>
            <person name="Lyons E."/>
            <person name="Wicker T."/>
            <person name="Salzberg S.L."/>
            <person name="Devos K.M."/>
            <person name="Dvorak J."/>
        </authorList>
    </citation>
    <scope>NUCLEOTIDE SEQUENCE [LARGE SCALE GENOMIC DNA]</scope>
    <source>
        <strain evidence="2">cv. AL8/78</strain>
    </source>
</reference>
<dbReference type="Pfam" id="PF00078">
    <property type="entry name" value="RVT_1"/>
    <property type="match status" value="1"/>
</dbReference>
<organism evidence="2 3">
    <name type="scientific">Aegilops tauschii subsp. strangulata</name>
    <name type="common">Goatgrass</name>
    <dbReference type="NCBI Taxonomy" id="200361"/>
    <lineage>
        <taxon>Eukaryota</taxon>
        <taxon>Viridiplantae</taxon>
        <taxon>Streptophyta</taxon>
        <taxon>Embryophyta</taxon>
        <taxon>Tracheophyta</taxon>
        <taxon>Spermatophyta</taxon>
        <taxon>Magnoliopsida</taxon>
        <taxon>Liliopsida</taxon>
        <taxon>Poales</taxon>
        <taxon>Poaceae</taxon>
        <taxon>BOP clade</taxon>
        <taxon>Pooideae</taxon>
        <taxon>Triticodae</taxon>
        <taxon>Triticeae</taxon>
        <taxon>Triticinae</taxon>
        <taxon>Aegilops</taxon>
    </lineage>
</organism>
<accession>A0A453BHF2</accession>
<dbReference type="CDD" id="cd01650">
    <property type="entry name" value="RT_nLTR_like"/>
    <property type="match status" value="1"/>
</dbReference>
<reference evidence="3" key="2">
    <citation type="journal article" date="2017" name="Nat. Plants">
        <title>The Aegilops tauschii genome reveals multiple impacts of transposons.</title>
        <authorList>
            <person name="Zhao G."/>
            <person name="Zou C."/>
            <person name="Li K."/>
            <person name="Wang K."/>
            <person name="Li T."/>
            <person name="Gao L."/>
            <person name="Zhang X."/>
            <person name="Wang H."/>
            <person name="Yang Z."/>
            <person name="Liu X."/>
            <person name="Jiang W."/>
            <person name="Mao L."/>
            <person name="Kong X."/>
            <person name="Jiao Y."/>
            <person name="Jia J."/>
        </authorList>
    </citation>
    <scope>NUCLEOTIDE SEQUENCE [LARGE SCALE GENOMIC DNA]</scope>
    <source>
        <strain evidence="3">cv. AL8/78</strain>
    </source>
</reference>
<evidence type="ECO:0000313" key="2">
    <source>
        <dbReference type="EnsemblPlants" id="AET2Gv20508200.7"/>
    </source>
</evidence>
<sequence length="362" mass="41319">MAISRQLISRFDKAQEDRQLTPHEDWLRKQLKIAYLGFASMERTFARQRARIASLKDGDASTAFYHQQCSYRRQKNGIFGLTVNGQMITDHERMAEAAFAHYDALLGTAVDRECTLDLSELITPTDLIDLDAPFSADEIWEAIKRLPARKAPGPHGFTAEFLRACWSIVRQDFVDAFQQLYEMRGRGFCNLNQALITMLPKRADASTTNDYRPISLFHLVAKIFPKVLSLRLTPKLDGLIYRSQNAFIAGRCLHNNFILVKQSARLLHQLGDPRVLLKLDLTRAFDSLAWPFLLETLRQYGFGNRFMEWISILLSSASTRVLMNGEPGPPIWHRKGLRQGDPVSPQLFVLAVDTLARLIKRV</sequence>
<dbReference type="Proteomes" id="UP000015105">
    <property type="component" value="Chromosome 2D"/>
</dbReference>
<proteinExistence type="predicted"/>
<protein>
    <recommendedName>
        <fullName evidence="1">Reverse transcriptase domain-containing protein</fullName>
    </recommendedName>
</protein>
<dbReference type="PROSITE" id="PS50878">
    <property type="entry name" value="RT_POL"/>
    <property type="match status" value="1"/>
</dbReference>
<evidence type="ECO:0000259" key="1">
    <source>
        <dbReference type="PROSITE" id="PS50878"/>
    </source>
</evidence>
<feature type="domain" description="Reverse transcriptase" evidence="1">
    <location>
        <begin position="180"/>
        <end position="362"/>
    </location>
</feature>
<dbReference type="AlphaFoldDB" id="A0A453BHF2"/>
<dbReference type="InterPro" id="IPR043502">
    <property type="entry name" value="DNA/RNA_pol_sf"/>
</dbReference>
<dbReference type="STRING" id="200361.A0A453BHF2"/>
<dbReference type="SUPFAM" id="SSF56672">
    <property type="entry name" value="DNA/RNA polymerases"/>
    <property type="match status" value="1"/>
</dbReference>
<dbReference type="PANTHER" id="PTHR19446">
    <property type="entry name" value="REVERSE TRANSCRIPTASES"/>
    <property type="match status" value="1"/>
</dbReference>